<proteinExistence type="predicted"/>
<dbReference type="RefSeq" id="WP_189998964.1">
    <property type="nucleotide sequence ID" value="NZ_BNCB01000024.1"/>
</dbReference>
<dbReference type="Proteomes" id="UP000646738">
    <property type="component" value="Unassembled WGS sequence"/>
</dbReference>
<dbReference type="EMBL" id="BNEA01000015">
    <property type="protein sequence ID" value="GHI56331.1"/>
    <property type="molecule type" value="Genomic_DNA"/>
</dbReference>
<organism evidence="1 2">
    <name type="scientific">Streptomyces rubradiris</name>
    <name type="common">Streptomyces achromogenes subsp. rubradiris</name>
    <dbReference type="NCBI Taxonomy" id="285531"/>
    <lineage>
        <taxon>Bacteria</taxon>
        <taxon>Bacillati</taxon>
        <taxon>Actinomycetota</taxon>
        <taxon>Actinomycetes</taxon>
        <taxon>Kitasatosporales</taxon>
        <taxon>Streptomycetaceae</taxon>
        <taxon>Streptomyces</taxon>
    </lineage>
</organism>
<accession>A0ABQ3RKF0</accession>
<name>A0ABQ3RKF0_STRRR</name>
<comment type="caution">
    <text evidence="1">The sequence shown here is derived from an EMBL/GenBank/DDBJ whole genome shotgun (WGS) entry which is preliminary data.</text>
</comment>
<protein>
    <submittedName>
        <fullName evidence="1">Uncharacterized protein</fullName>
    </submittedName>
</protein>
<evidence type="ECO:0000313" key="2">
    <source>
        <dbReference type="Proteomes" id="UP000646738"/>
    </source>
</evidence>
<sequence length="83" mass="9464">MMMASLAYFEKESEDRDGDGVVIRYSFGEDPGAMTRLLTMNTRTRTARPDDGVLDHTFLKASRRINAVYDERARWPDRGMSAS</sequence>
<reference evidence="2" key="1">
    <citation type="submission" date="2023-07" db="EMBL/GenBank/DDBJ databases">
        <title>Whole genome shotgun sequence of Streptomyces achromogenes subsp. rubradiris NBRC 14000.</title>
        <authorList>
            <person name="Komaki H."/>
            <person name="Tamura T."/>
        </authorList>
    </citation>
    <scope>NUCLEOTIDE SEQUENCE [LARGE SCALE GENOMIC DNA]</scope>
    <source>
        <strain evidence="2">NBRC 14000</strain>
    </source>
</reference>
<gene>
    <name evidence="1" type="ORF">Srubr_61770</name>
</gene>
<evidence type="ECO:0000313" key="1">
    <source>
        <dbReference type="EMBL" id="GHI56331.1"/>
    </source>
</evidence>
<keyword evidence="2" id="KW-1185">Reference proteome</keyword>